<name>A0A9D1TPD9_9SPIO</name>
<proteinExistence type="inferred from homology"/>
<dbReference type="Pfam" id="PF00282">
    <property type="entry name" value="Pyridoxal_deC"/>
    <property type="match status" value="1"/>
</dbReference>
<dbReference type="PANTHER" id="PTHR45677">
    <property type="entry name" value="GLUTAMATE DECARBOXYLASE-RELATED"/>
    <property type="match status" value="1"/>
</dbReference>
<evidence type="ECO:0000256" key="3">
    <source>
        <dbReference type="ARBA" id="ARBA00022793"/>
    </source>
</evidence>
<dbReference type="AlphaFoldDB" id="A0A9D1TPD9"/>
<dbReference type="InterPro" id="IPR015422">
    <property type="entry name" value="PyrdxlP-dep_Trfase_small"/>
</dbReference>
<dbReference type="GO" id="GO:0019752">
    <property type="term" value="P:carboxylic acid metabolic process"/>
    <property type="evidence" value="ECO:0007669"/>
    <property type="project" value="InterPro"/>
</dbReference>
<reference evidence="8" key="2">
    <citation type="submission" date="2021-04" db="EMBL/GenBank/DDBJ databases">
        <authorList>
            <person name="Gilroy R."/>
        </authorList>
    </citation>
    <scope>NUCLEOTIDE SEQUENCE</scope>
    <source>
        <strain evidence="8">Gambia11-129</strain>
    </source>
</reference>
<dbReference type="PANTHER" id="PTHR45677:SF8">
    <property type="entry name" value="CYSTEINE SULFINIC ACID DECARBOXYLASE"/>
    <property type="match status" value="1"/>
</dbReference>
<evidence type="ECO:0000313" key="9">
    <source>
        <dbReference type="Proteomes" id="UP000823936"/>
    </source>
</evidence>
<evidence type="ECO:0000256" key="2">
    <source>
        <dbReference type="ARBA" id="ARBA00009533"/>
    </source>
</evidence>
<evidence type="ECO:0000313" key="8">
    <source>
        <dbReference type="EMBL" id="HIV99330.1"/>
    </source>
</evidence>
<dbReference type="GO" id="GO:0030170">
    <property type="term" value="F:pyridoxal phosphate binding"/>
    <property type="evidence" value="ECO:0007669"/>
    <property type="project" value="InterPro"/>
</dbReference>
<keyword evidence="4 6" id="KW-0663">Pyridoxal phosphate</keyword>
<comment type="similarity">
    <text evidence="2 7">Belongs to the group II decarboxylase family.</text>
</comment>
<evidence type="ECO:0000256" key="6">
    <source>
        <dbReference type="PIRSR" id="PIRSR602129-50"/>
    </source>
</evidence>
<evidence type="ECO:0000256" key="1">
    <source>
        <dbReference type="ARBA" id="ARBA00001933"/>
    </source>
</evidence>
<evidence type="ECO:0000256" key="7">
    <source>
        <dbReference type="RuleBase" id="RU000382"/>
    </source>
</evidence>
<protein>
    <submittedName>
        <fullName evidence="8">Diaminobutyrate decarboxylase</fullName>
    </submittedName>
</protein>
<dbReference type="GO" id="GO:0016831">
    <property type="term" value="F:carboxy-lyase activity"/>
    <property type="evidence" value="ECO:0007669"/>
    <property type="project" value="UniProtKB-KW"/>
</dbReference>
<sequence>MQEEFLILSRNTKEVFKKIIDDAVSAITSTIDSANAFSGINPYALRSIISKKEILPACGVGWRSVMEDINHDVLPHMLRSWDPSYMPHLHSPALIESIASELIIASFNNSMDSWDQSPVQTEIEEKVIKTLTSLFGYDDNGDGTFTSGGSQSNLAAITAHRDSFLMKGGWDVKKNGLPPYFDKLRIYTSEISHFSMEKSAHLLGLGYKSVVKLPVDGKCSIDIIKAEEIIKSDVDKGLIPFLFVATIGTTDFGSIDDIEKIRKICNRYKMFLHSDAAYGSGAIMSSRYSDRLGPLYLSDSITIDFHKMFLLPISCSAVIFKDKKELECFALHADYLNREEDEEDGYINLVSKSIQTTRRSDAFKVYLSFMMRGKNGFASIIDHDIEIASYFYNKISSDPLFLAPVSPRLSSVVFKVNKSDNVNKRIRRALLEKGIIIGQTVYNGSVMLKFTLLNPEINEEKIDFLIEEIKKLSEKF</sequence>
<dbReference type="Gene3D" id="3.40.640.10">
    <property type="entry name" value="Type I PLP-dependent aspartate aminotransferase-like (Major domain)"/>
    <property type="match status" value="1"/>
</dbReference>
<evidence type="ECO:0000256" key="4">
    <source>
        <dbReference type="ARBA" id="ARBA00022898"/>
    </source>
</evidence>
<dbReference type="EMBL" id="DXHU01000023">
    <property type="protein sequence ID" value="HIV99330.1"/>
    <property type="molecule type" value="Genomic_DNA"/>
</dbReference>
<dbReference type="SUPFAM" id="SSF53383">
    <property type="entry name" value="PLP-dependent transferases"/>
    <property type="match status" value="1"/>
</dbReference>
<dbReference type="InterPro" id="IPR021115">
    <property type="entry name" value="Pyridoxal-P_BS"/>
</dbReference>
<dbReference type="PROSITE" id="PS00392">
    <property type="entry name" value="DDC_GAD_HDC_YDC"/>
    <property type="match status" value="1"/>
</dbReference>
<feature type="modified residue" description="N6-(pyridoxal phosphate)lysine" evidence="6">
    <location>
        <position position="307"/>
    </location>
</feature>
<organism evidence="8 9">
    <name type="scientific">Candidatus Ornithospirochaeta avicola</name>
    <dbReference type="NCBI Taxonomy" id="2840896"/>
    <lineage>
        <taxon>Bacteria</taxon>
        <taxon>Pseudomonadati</taxon>
        <taxon>Spirochaetota</taxon>
        <taxon>Spirochaetia</taxon>
        <taxon>Spirochaetales</taxon>
        <taxon>Spirochaetaceae</taxon>
        <taxon>Spirochaetaceae incertae sedis</taxon>
        <taxon>Candidatus Ornithospirochaeta</taxon>
    </lineage>
</organism>
<comment type="caution">
    <text evidence="8">The sequence shown here is derived from an EMBL/GenBank/DDBJ whole genome shotgun (WGS) entry which is preliminary data.</text>
</comment>
<dbReference type="GO" id="GO:0005737">
    <property type="term" value="C:cytoplasm"/>
    <property type="evidence" value="ECO:0007669"/>
    <property type="project" value="TreeGrafter"/>
</dbReference>
<dbReference type="Proteomes" id="UP000823936">
    <property type="component" value="Unassembled WGS sequence"/>
</dbReference>
<comment type="cofactor">
    <cofactor evidence="1 6 7">
        <name>pyridoxal 5'-phosphate</name>
        <dbReference type="ChEBI" id="CHEBI:597326"/>
    </cofactor>
</comment>
<reference evidence="8" key="1">
    <citation type="journal article" date="2021" name="PeerJ">
        <title>Extensive microbial diversity within the chicken gut microbiome revealed by metagenomics and culture.</title>
        <authorList>
            <person name="Gilroy R."/>
            <person name="Ravi A."/>
            <person name="Getino M."/>
            <person name="Pursley I."/>
            <person name="Horton D.L."/>
            <person name="Alikhan N.F."/>
            <person name="Baker D."/>
            <person name="Gharbi K."/>
            <person name="Hall N."/>
            <person name="Watson M."/>
            <person name="Adriaenssens E.M."/>
            <person name="Foster-Nyarko E."/>
            <person name="Jarju S."/>
            <person name="Secka A."/>
            <person name="Antonio M."/>
            <person name="Oren A."/>
            <person name="Chaudhuri R.R."/>
            <person name="La Ragione R."/>
            <person name="Hildebrand F."/>
            <person name="Pallen M.J."/>
        </authorList>
    </citation>
    <scope>NUCLEOTIDE SEQUENCE</scope>
    <source>
        <strain evidence="8">Gambia11-129</strain>
    </source>
</reference>
<accession>A0A9D1TPD9</accession>
<gene>
    <name evidence="8" type="ORF">IAB12_06105</name>
</gene>
<dbReference type="InterPro" id="IPR015421">
    <property type="entry name" value="PyrdxlP-dep_Trfase_major"/>
</dbReference>
<dbReference type="InterPro" id="IPR015424">
    <property type="entry name" value="PyrdxlP-dep_Trfase"/>
</dbReference>
<keyword evidence="5 7" id="KW-0456">Lyase</keyword>
<evidence type="ECO:0000256" key="5">
    <source>
        <dbReference type="ARBA" id="ARBA00023239"/>
    </source>
</evidence>
<dbReference type="InterPro" id="IPR002129">
    <property type="entry name" value="PyrdxlP-dep_de-COase"/>
</dbReference>
<dbReference type="Gene3D" id="3.90.1150.10">
    <property type="entry name" value="Aspartate Aminotransferase, domain 1"/>
    <property type="match status" value="1"/>
</dbReference>
<keyword evidence="3" id="KW-0210">Decarboxylase</keyword>